<dbReference type="PANTHER" id="PTHR21641:SF0">
    <property type="entry name" value="RNA-BINDING PROTEIN EIF1AD-RELATED"/>
    <property type="match status" value="1"/>
</dbReference>
<organism evidence="6 7">
    <name type="scientific">Protomyces lactucae-debilis</name>
    <dbReference type="NCBI Taxonomy" id="2754530"/>
    <lineage>
        <taxon>Eukaryota</taxon>
        <taxon>Fungi</taxon>
        <taxon>Dikarya</taxon>
        <taxon>Ascomycota</taxon>
        <taxon>Taphrinomycotina</taxon>
        <taxon>Taphrinomycetes</taxon>
        <taxon>Taphrinales</taxon>
        <taxon>Protomycetaceae</taxon>
        <taxon>Protomyces</taxon>
    </lineage>
</organism>
<dbReference type="InterPro" id="IPR006196">
    <property type="entry name" value="RNA-binding_domain_S1_IF1"/>
</dbReference>
<accession>A0A1Y2FNQ1</accession>
<dbReference type="InterPro" id="IPR039294">
    <property type="entry name" value="EIF1AD"/>
</dbReference>
<comment type="similarity">
    <text evidence="1">Belongs to the EIF1AD family.</text>
</comment>
<dbReference type="PANTHER" id="PTHR21641">
    <property type="entry name" value="TRANSLATION INITIATION FACTOR-RELATED"/>
    <property type="match status" value="1"/>
</dbReference>
<dbReference type="OrthoDB" id="1738325at2759"/>
<dbReference type="SUPFAM" id="SSF50249">
    <property type="entry name" value="Nucleic acid-binding proteins"/>
    <property type="match status" value="1"/>
</dbReference>
<evidence type="ECO:0000256" key="3">
    <source>
        <dbReference type="PROSITE-ProRule" id="PRU00181"/>
    </source>
</evidence>
<evidence type="ECO:0000256" key="1">
    <source>
        <dbReference type="ARBA" id="ARBA00007340"/>
    </source>
</evidence>
<feature type="region of interest" description="Disordered" evidence="4">
    <location>
        <begin position="103"/>
        <end position="137"/>
    </location>
</feature>
<feature type="domain" description="S1-like" evidence="5">
    <location>
        <begin position="17"/>
        <end position="87"/>
    </location>
</feature>
<dbReference type="PROSITE" id="PS50832">
    <property type="entry name" value="S1_IF1_TYPE"/>
    <property type="match status" value="1"/>
</dbReference>
<keyword evidence="2" id="KW-0694">RNA-binding</keyword>
<dbReference type="RefSeq" id="XP_040727080.1">
    <property type="nucleotide sequence ID" value="XM_040871000.1"/>
</dbReference>
<dbReference type="OMA" id="WRKQSYW"/>
<dbReference type="InterPro" id="IPR001253">
    <property type="entry name" value="TIF_eIF-1A"/>
</dbReference>
<evidence type="ECO:0000313" key="6">
    <source>
        <dbReference type="EMBL" id="ORY85598.1"/>
    </source>
</evidence>
<dbReference type="SMART" id="SM00652">
    <property type="entry name" value="eIF1a"/>
    <property type="match status" value="1"/>
</dbReference>
<dbReference type="Proteomes" id="UP000193685">
    <property type="component" value="Unassembled WGS sequence"/>
</dbReference>
<keyword evidence="3" id="KW-0648">Protein biosynthesis</keyword>
<keyword evidence="7" id="KW-1185">Reference proteome</keyword>
<dbReference type="InterPro" id="IPR012340">
    <property type="entry name" value="NA-bd_OB-fold"/>
</dbReference>
<feature type="compositionally biased region" description="Acidic residues" evidence="4">
    <location>
        <begin position="113"/>
        <end position="122"/>
    </location>
</feature>
<reference evidence="6 7" key="1">
    <citation type="submission" date="2016-07" db="EMBL/GenBank/DDBJ databases">
        <title>Pervasive Adenine N6-methylation of Active Genes in Fungi.</title>
        <authorList>
            <consortium name="DOE Joint Genome Institute"/>
            <person name="Mondo S.J."/>
            <person name="Dannebaum R.O."/>
            <person name="Kuo R.C."/>
            <person name="Labutti K."/>
            <person name="Haridas S."/>
            <person name="Kuo A."/>
            <person name="Salamov A."/>
            <person name="Ahrendt S.R."/>
            <person name="Lipzen A."/>
            <person name="Sullivan W."/>
            <person name="Andreopoulos W.B."/>
            <person name="Clum A."/>
            <person name="Lindquist E."/>
            <person name="Daum C."/>
            <person name="Ramamoorthy G.K."/>
            <person name="Gryganskyi A."/>
            <person name="Culley D."/>
            <person name="Magnuson J.K."/>
            <person name="James T.Y."/>
            <person name="O'Malley M.A."/>
            <person name="Stajich J.E."/>
            <person name="Spatafora J.W."/>
            <person name="Visel A."/>
            <person name="Grigoriev I.V."/>
        </authorList>
    </citation>
    <scope>NUCLEOTIDE SEQUENCE [LARGE SCALE GENOMIC DNA]</scope>
    <source>
        <strain evidence="6 7">12-1054</strain>
    </source>
</reference>
<evidence type="ECO:0000313" key="7">
    <source>
        <dbReference type="Proteomes" id="UP000193685"/>
    </source>
</evidence>
<evidence type="ECO:0000259" key="5">
    <source>
        <dbReference type="PROSITE" id="PS50832"/>
    </source>
</evidence>
<keyword evidence="3" id="KW-0396">Initiation factor</keyword>
<dbReference type="GO" id="GO:0005634">
    <property type="term" value="C:nucleus"/>
    <property type="evidence" value="ECO:0007669"/>
    <property type="project" value="TreeGrafter"/>
</dbReference>
<proteinExistence type="inferred from homology"/>
<dbReference type="Pfam" id="PF01176">
    <property type="entry name" value="eIF-1a"/>
    <property type="match status" value="1"/>
</dbReference>
<dbReference type="GeneID" id="63787599"/>
<dbReference type="EMBL" id="MCFI01000004">
    <property type="protein sequence ID" value="ORY85598.1"/>
    <property type="molecule type" value="Genomic_DNA"/>
</dbReference>
<dbReference type="GO" id="GO:0003743">
    <property type="term" value="F:translation initiation factor activity"/>
    <property type="evidence" value="ECO:0007669"/>
    <property type="project" value="UniProtKB-UniRule"/>
</dbReference>
<dbReference type="AlphaFoldDB" id="A0A1Y2FNQ1"/>
<dbReference type="STRING" id="56484.A0A1Y2FNQ1"/>
<comment type="caution">
    <text evidence="6">The sequence shown here is derived from an EMBL/GenBank/DDBJ whole genome shotgun (WGS) entry which is preliminary data.</text>
</comment>
<sequence length="137" mass="15450">MGRKGQQQATEVPDSLEPSQQIAQVTTINGNNIYTVRTTTAEGILVELPPRFRNTMWIRRGGYVLMDTAAFEARENKLAGEIVAVIHDEKAWRKLPYWPAQFTARQGQAPAGEAEDEEEEEGGNLNRRRRYDSDASD</sequence>
<dbReference type="GO" id="GO:0003723">
    <property type="term" value="F:RNA binding"/>
    <property type="evidence" value="ECO:0007669"/>
    <property type="project" value="UniProtKB-KW"/>
</dbReference>
<evidence type="ECO:0000256" key="2">
    <source>
        <dbReference type="ARBA" id="ARBA00022884"/>
    </source>
</evidence>
<protein>
    <recommendedName>
        <fullName evidence="5">S1-like domain-containing protein</fullName>
    </recommendedName>
</protein>
<dbReference type="Gene3D" id="2.40.50.140">
    <property type="entry name" value="Nucleic acid-binding proteins"/>
    <property type="match status" value="1"/>
</dbReference>
<gene>
    <name evidence="6" type="ORF">BCR37DRAFT_391367</name>
</gene>
<evidence type="ECO:0000256" key="4">
    <source>
        <dbReference type="SAM" id="MobiDB-lite"/>
    </source>
</evidence>
<name>A0A1Y2FNQ1_PROLT</name>